<sequence>MTKPDLRQNVKGYSNPVWEVFLIHNQFPNSHCMDSSLHQVLYGHLPYISTMYPLCTNTIFHTPPTCAERHVLQASEATPENRWFDTLGTNQKLYGPVCQSHLPRFPDSRSHPNLPLKGPLSEVLTEFFFEEENRSIKSLSLEKYIAILKHLGKAAAGPKGAKWREACKAALNQMKARDVWQVIDKERVLKTIGHFWGFYIVLKSNSIVAKLKAQLVAHGN</sequence>
<accession>A0A9Q3JGK5</accession>
<name>A0A9Q3JGK5_9BASI</name>
<gene>
    <name evidence="1" type="ORF">O181_100935</name>
</gene>
<evidence type="ECO:0000313" key="1">
    <source>
        <dbReference type="EMBL" id="MBW0561220.1"/>
    </source>
</evidence>
<reference evidence="1" key="1">
    <citation type="submission" date="2021-03" db="EMBL/GenBank/DDBJ databases">
        <title>Draft genome sequence of rust myrtle Austropuccinia psidii MF-1, a brazilian biotype.</title>
        <authorList>
            <person name="Quecine M.C."/>
            <person name="Pachon D.M.R."/>
            <person name="Bonatelli M.L."/>
            <person name="Correr F.H."/>
            <person name="Franceschini L.M."/>
            <person name="Leite T.F."/>
            <person name="Margarido G.R.A."/>
            <person name="Almeida C.A."/>
            <person name="Ferrarezi J.A."/>
            <person name="Labate C.A."/>
        </authorList>
    </citation>
    <scope>NUCLEOTIDE SEQUENCE</scope>
    <source>
        <strain evidence="1">MF-1</strain>
    </source>
</reference>
<keyword evidence="2" id="KW-1185">Reference proteome</keyword>
<comment type="caution">
    <text evidence="1">The sequence shown here is derived from an EMBL/GenBank/DDBJ whole genome shotgun (WGS) entry which is preliminary data.</text>
</comment>
<protein>
    <submittedName>
        <fullName evidence="1">Uncharacterized protein</fullName>
    </submittedName>
</protein>
<evidence type="ECO:0000313" key="2">
    <source>
        <dbReference type="Proteomes" id="UP000765509"/>
    </source>
</evidence>
<dbReference type="Proteomes" id="UP000765509">
    <property type="component" value="Unassembled WGS sequence"/>
</dbReference>
<organism evidence="1 2">
    <name type="scientific">Austropuccinia psidii MF-1</name>
    <dbReference type="NCBI Taxonomy" id="1389203"/>
    <lineage>
        <taxon>Eukaryota</taxon>
        <taxon>Fungi</taxon>
        <taxon>Dikarya</taxon>
        <taxon>Basidiomycota</taxon>
        <taxon>Pucciniomycotina</taxon>
        <taxon>Pucciniomycetes</taxon>
        <taxon>Pucciniales</taxon>
        <taxon>Sphaerophragmiaceae</taxon>
        <taxon>Austropuccinia</taxon>
    </lineage>
</organism>
<dbReference type="AlphaFoldDB" id="A0A9Q3JGK5"/>
<dbReference type="EMBL" id="AVOT02070714">
    <property type="protein sequence ID" value="MBW0561220.1"/>
    <property type="molecule type" value="Genomic_DNA"/>
</dbReference>
<proteinExistence type="predicted"/>